<accession>A0ABV3S8Q8</accession>
<dbReference type="GO" id="GO:0008483">
    <property type="term" value="F:transaminase activity"/>
    <property type="evidence" value="ECO:0007669"/>
    <property type="project" value="UniProtKB-KW"/>
</dbReference>
<dbReference type="InterPro" id="IPR015421">
    <property type="entry name" value="PyrdxlP-dep_Trfase_major"/>
</dbReference>
<proteinExistence type="inferred from homology"/>
<dbReference type="Gene3D" id="3.40.640.10">
    <property type="entry name" value="Type I PLP-dependent aspartate aminotransferase-like (Major domain)"/>
    <property type="match status" value="1"/>
</dbReference>
<evidence type="ECO:0000256" key="2">
    <source>
        <dbReference type="ARBA" id="ARBA00008954"/>
    </source>
</evidence>
<evidence type="ECO:0000256" key="3">
    <source>
        <dbReference type="ARBA" id="ARBA00022898"/>
    </source>
</evidence>
<dbReference type="PANTHER" id="PTHR43094">
    <property type="entry name" value="AMINOTRANSFERASE"/>
    <property type="match status" value="1"/>
</dbReference>
<reference evidence="5 6" key="1">
    <citation type="submission" date="2024-02" db="EMBL/GenBank/DDBJ databases">
        <title>New especies of Spiribacter isolated from saline water.</title>
        <authorList>
            <person name="Leon M.J."/>
            <person name="De La Haba R."/>
            <person name="Sanchez-Porro C."/>
            <person name="Ventosa A."/>
        </authorList>
    </citation>
    <scope>NUCLEOTIDE SEQUENCE [LARGE SCALE GENOMIC DNA]</scope>
    <source>
        <strain evidence="6">ag22IC4-227</strain>
    </source>
</reference>
<dbReference type="Pfam" id="PF00202">
    <property type="entry name" value="Aminotran_3"/>
    <property type="match status" value="1"/>
</dbReference>
<keyword evidence="6" id="KW-1185">Reference proteome</keyword>
<dbReference type="Gene3D" id="3.90.1150.10">
    <property type="entry name" value="Aspartate Aminotransferase, domain 1"/>
    <property type="match status" value="1"/>
</dbReference>
<dbReference type="SUPFAM" id="SSF53383">
    <property type="entry name" value="PLP-dependent transferases"/>
    <property type="match status" value="1"/>
</dbReference>
<dbReference type="RefSeq" id="WP_367966602.1">
    <property type="nucleotide sequence ID" value="NZ_JBAKFI010000001.1"/>
</dbReference>
<comment type="similarity">
    <text evidence="2 4">Belongs to the class-III pyridoxal-phosphate-dependent aminotransferase family.</text>
</comment>
<dbReference type="InterPro" id="IPR049704">
    <property type="entry name" value="Aminotrans_3_PPA_site"/>
</dbReference>
<evidence type="ECO:0000313" key="6">
    <source>
        <dbReference type="Proteomes" id="UP001556653"/>
    </source>
</evidence>
<evidence type="ECO:0000256" key="1">
    <source>
        <dbReference type="ARBA" id="ARBA00001933"/>
    </source>
</evidence>
<dbReference type="InterPro" id="IPR005814">
    <property type="entry name" value="Aminotrans_3"/>
</dbReference>
<dbReference type="InterPro" id="IPR015422">
    <property type="entry name" value="PyrdxlP-dep_Trfase_small"/>
</dbReference>
<sequence length="455" mass="49590">MSQVSTALDFETLEEPAKRFEGDHLETHWMPFTGNRDFHADPRMIIGAKGCHYTASDGRRILDSLSGLWCASFGHCRGEIADAVARAAKSLDYAPAFQFGHPLSFELANRVKAITPEGLDHVFFTNSGSESADTALKMVRAYWRLKGQPEKIRIIGRAKGYHGVNVGGTSVGGIGPNRKAFGPLLDADHLPHTLLPENRFSRGIPEHGIELADRLEEIIALHDPSNVAAVMVEPMSGSAGVVIPPAGYLQRIREICDRHNILLVFDEVLTGFGRLGAPFGANLFGVTPDIMTLAKNLTNGAIPMGAVVASSEVYRTFMAQDTPPYMPEFAHGYTYSAHPIACAAGLAAMDIFERDRMAERSAALAPHFERQIHTLRGLRHIVDIRNLGLAAAIQIDPIPGEPARRPWAISMAAWKRGLYLRFGGDTIQLGPPFISEPGDIDEICNVLSDVLNEVA</sequence>
<evidence type="ECO:0000313" key="5">
    <source>
        <dbReference type="EMBL" id="MEX0386124.1"/>
    </source>
</evidence>
<dbReference type="Proteomes" id="UP001556653">
    <property type="component" value="Unassembled WGS sequence"/>
</dbReference>
<dbReference type="EMBL" id="JBAKFJ010000001">
    <property type="protein sequence ID" value="MEX0386124.1"/>
    <property type="molecule type" value="Genomic_DNA"/>
</dbReference>
<evidence type="ECO:0000256" key="4">
    <source>
        <dbReference type="RuleBase" id="RU003560"/>
    </source>
</evidence>
<keyword evidence="5" id="KW-0032">Aminotransferase</keyword>
<dbReference type="PANTHER" id="PTHR43094:SF1">
    <property type="entry name" value="AMINOTRANSFERASE CLASS-III"/>
    <property type="match status" value="1"/>
</dbReference>
<keyword evidence="3 4" id="KW-0663">Pyridoxal phosphate</keyword>
<name>A0ABV3S8Q8_9GAMM</name>
<dbReference type="PROSITE" id="PS00600">
    <property type="entry name" value="AA_TRANSFER_CLASS_3"/>
    <property type="match status" value="1"/>
</dbReference>
<protein>
    <submittedName>
        <fullName evidence="5">Aspartate aminotransferase family protein</fullName>
    </submittedName>
</protein>
<keyword evidence="5" id="KW-0808">Transferase</keyword>
<dbReference type="InterPro" id="IPR015424">
    <property type="entry name" value="PyrdxlP-dep_Trfase"/>
</dbReference>
<organism evidence="5 6">
    <name type="scientific">Spiribacter onubensis</name>
    <dbReference type="NCBI Taxonomy" id="3122420"/>
    <lineage>
        <taxon>Bacteria</taxon>
        <taxon>Pseudomonadati</taxon>
        <taxon>Pseudomonadota</taxon>
        <taxon>Gammaproteobacteria</taxon>
        <taxon>Chromatiales</taxon>
        <taxon>Ectothiorhodospiraceae</taxon>
        <taxon>Spiribacter</taxon>
    </lineage>
</organism>
<dbReference type="CDD" id="cd00610">
    <property type="entry name" value="OAT_like"/>
    <property type="match status" value="1"/>
</dbReference>
<gene>
    <name evidence="5" type="ORF">V6X64_03810</name>
</gene>
<comment type="cofactor">
    <cofactor evidence="1">
        <name>pyridoxal 5'-phosphate</name>
        <dbReference type="ChEBI" id="CHEBI:597326"/>
    </cofactor>
</comment>
<comment type="caution">
    <text evidence="5">The sequence shown here is derived from an EMBL/GenBank/DDBJ whole genome shotgun (WGS) entry which is preliminary data.</text>
</comment>